<organism evidence="1 2">
    <name type="scientific">Lactuca saligna</name>
    <name type="common">Willowleaf lettuce</name>
    <dbReference type="NCBI Taxonomy" id="75948"/>
    <lineage>
        <taxon>Eukaryota</taxon>
        <taxon>Viridiplantae</taxon>
        <taxon>Streptophyta</taxon>
        <taxon>Embryophyta</taxon>
        <taxon>Tracheophyta</taxon>
        <taxon>Spermatophyta</taxon>
        <taxon>Magnoliopsida</taxon>
        <taxon>eudicotyledons</taxon>
        <taxon>Gunneridae</taxon>
        <taxon>Pentapetalae</taxon>
        <taxon>asterids</taxon>
        <taxon>campanulids</taxon>
        <taxon>Asterales</taxon>
        <taxon>Asteraceae</taxon>
        <taxon>Cichorioideae</taxon>
        <taxon>Cichorieae</taxon>
        <taxon>Lactucinae</taxon>
        <taxon>Lactuca</taxon>
    </lineage>
</organism>
<evidence type="ECO:0000313" key="1">
    <source>
        <dbReference type="EMBL" id="CAI9273176.1"/>
    </source>
</evidence>
<dbReference type="Proteomes" id="UP001177003">
    <property type="component" value="Chromosome 2"/>
</dbReference>
<keyword evidence="2" id="KW-1185">Reference proteome</keyword>
<evidence type="ECO:0000313" key="2">
    <source>
        <dbReference type="Proteomes" id="UP001177003"/>
    </source>
</evidence>
<name>A0AA36DUZ8_LACSI</name>
<proteinExistence type="predicted"/>
<accession>A0AA36DUZ8</accession>
<sequence length="141" mass="16530">MDMTEIGGCLKGEMLDNIIQSRHMRVGEFEVMFLGILGQRLNCDKETEGACYNFNPNEEQNQSLIKKHEIEHFALDFPLQNAEIKTCIWLQDKRLLIEFQRSTILEQCTCLLLDVYQMEQTETPQILDFQGLTSWNFKHLI</sequence>
<reference evidence="1" key="1">
    <citation type="submission" date="2023-04" db="EMBL/GenBank/DDBJ databases">
        <authorList>
            <person name="Vijverberg K."/>
            <person name="Xiong W."/>
            <person name="Schranz E."/>
        </authorList>
    </citation>
    <scope>NUCLEOTIDE SEQUENCE</scope>
</reference>
<dbReference type="AlphaFoldDB" id="A0AA36DUZ8"/>
<protein>
    <submittedName>
        <fullName evidence="1">Uncharacterized protein</fullName>
    </submittedName>
</protein>
<dbReference type="EMBL" id="OX465078">
    <property type="protein sequence ID" value="CAI9273176.1"/>
    <property type="molecule type" value="Genomic_DNA"/>
</dbReference>
<gene>
    <name evidence="1" type="ORF">LSALG_LOCUS13340</name>
</gene>